<organism evidence="3 4">
    <name type="scientific">Verruconis gallopava</name>
    <dbReference type="NCBI Taxonomy" id="253628"/>
    <lineage>
        <taxon>Eukaryota</taxon>
        <taxon>Fungi</taxon>
        <taxon>Dikarya</taxon>
        <taxon>Ascomycota</taxon>
        <taxon>Pezizomycotina</taxon>
        <taxon>Dothideomycetes</taxon>
        <taxon>Pleosporomycetidae</taxon>
        <taxon>Venturiales</taxon>
        <taxon>Sympoventuriaceae</taxon>
        <taxon>Verruconis</taxon>
    </lineage>
</organism>
<dbReference type="HOGENOM" id="CLU_019468_0_0_1"/>
<evidence type="ECO:0000313" key="4">
    <source>
        <dbReference type="Proteomes" id="UP000053259"/>
    </source>
</evidence>
<dbReference type="InterPro" id="IPR011579">
    <property type="entry name" value="ATPase_dom"/>
</dbReference>
<sequence>MAGHRAGSALRHTLRPHIQLPTSSRVAWQPCSARTFFGLGELAGVIANPAETLRQLNETKEMLRKAKEDIELAREAKQIPKKHTFSKLPGFHGRQPEQALLRKILSSQPKMTTIFGATSVGKTALLREVLATDDYFVVKFDLRISGFADLRTLYLALCEQFQTFFNEMQDEEMGKQALTFKHLILALEEKEGSKFGYTVTVADLASLMERVQSALLQYWEYDPEAATAESESSLEDPDAKNRPAERLVEPPDGTEKFGYKSQAGNTVFKKRPIVFLFDEAHKLPALVNDQLSLKVFLDTLLVLTKQDRLCHVLFCTSDPFFQHFLRSMNVGHHSQIITIGDCSREETLSYFLDQMLRSVPQHLASKLMMSFDEIWDAFGGKLSQINDYVASWVHANGELTPYKSAIFIQAYTLLQFHLTRTNFETFSPLSMATAGTDTSDDIARFQPSDLLRVMRKLTQPPYSIPYFTLCRMIGTEQVDSMIKSRVLEVRWTRTVTPEEGWVERQWSEDGVERPVVLPMTRIIRKAMEVVLKEHDQLQREPGPSEKE</sequence>
<feature type="domain" description="ATPase" evidence="2">
    <location>
        <begin position="97"/>
        <end position="385"/>
    </location>
</feature>
<name>A0A0D2A5C4_9PEZI</name>
<dbReference type="GeneID" id="27314889"/>
<dbReference type="PANTHER" id="PTHR37096">
    <property type="entry name" value="YALI0E33429P"/>
    <property type="match status" value="1"/>
</dbReference>
<feature type="compositionally biased region" description="Basic and acidic residues" evidence="1">
    <location>
        <begin position="237"/>
        <end position="255"/>
    </location>
</feature>
<protein>
    <recommendedName>
        <fullName evidence="2">ATPase domain-containing protein</fullName>
    </recommendedName>
</protein>
<dbReference type="VEuPathDB" id="FungiDB:PV09_06916"/>
<dbReference type="Pfam" id="PF01637">
    <property type="entry name" value="ATPase_2"/>
    <property type="match status" value="1"/>
</dbReference>
<dbReference type="Gene3D" id="3.40.50.300">
    <property type="entry name" value="P-loop containing nucleotide triphosphate hydrolases"/>
    <property type="match status" value="1"/>
</dbReference>
<feature type="region of interest" description="Disordered" evidence="1">
    <location>
        <begin position="227"/>
        <end position="255"/>
    </location>
</feature>
<evidence type="ECO:0000313" key="3">
    <source>
        <dbReference type="EMBL" id="KIW01740.1"/>
    </source>
</evidence>
<dbReference type="InterPro" id="IPR051667">
    <property type="entry name" value="Archaeal_ATPase_domain"/>
</dbReference>
<dbReference type="AlphaFoldDB" id="A0A0D2A5C4"/>
<dbReference type="GO" id="GO:0005524">
    <property type="term" value="F:ATP binding"/>
    <property type="evidence" value="ECO:0007669"/>
    <property type="project" value="InterPro"/>
</dbReference>
<dbReference type="SUPFAM" id="SSF52540">
    <property type="entry name" value="P-loop containing nucleoside triphosphate hydrolases"/>
    <property type="match status" value="1"/>
</dbReference>
<dbReference type="OrthoDB" id="2150628at2759"/>
<evidence type="ECO:0000259" key="2">
    <source>
        <dbReference type="Pfam" id="PF01637"/>
    </source>
</evidence>
<proteinExistence type="predicted"/>
<dbReference type="InterPro" id="IPR027417">
    <property type="entry name" value="P-loop_NTPase"/>
</dbReference>
<dbReference type="PANTHER" id="PTHR37096:SF1">
    <property type="entry name" value="AAA+ ATPASE DOMAIN-CONTAINING PROTEIN"/>
    <property type="match status" value="1"/>
</dbReference>
<evidence type="ECO:0000256" key="1">
    <source>
        <dbReference type="SAM" id="MobiDB-lite"/>
    </source>
</evidence>
<dbReference type="InParanoid" id="A0A0D2A5C4"/>
<reference evidence="3 4" key="1">
    <citation type="submission" date="2015-01" db="EMBL/GenBank/DDBJ databases">
        <title>The Genome Sequence of Ochroconis gallopava CBS43764.</title>
        <authorList>
            <consortium name="The Broad Institute Genomics Platform"/>
            <person name="Cuomo C."/>
            <person name="de Hoog S."/>
            <person name="Gorbushina A."/>
            <person name="Stielow B."/>
            <person name="Teixiera M."/>
            <person name="Abouelleil A."/>
            <person name="Chapman S.B."/>
            <person name="Priest M."/>
            <person name="Young S.K."/>
            <person name="Wortman J."/>
            <person name="Nusbaum C."/>
            <person name="Birren B."/>
        </authorList>
    </citation>
    <scope>NUCLEOTIDE SEQUENCE [LARGE SCALE GENOMIC DNA]</scope>
    <source>
        <strain evidence="3 4">CBS 43764</strain>
    </source>
</reference>
<gene>
    <name evidence="3" type="ORF">PV09_06916</name>
</gene>
<keyword evidence="4" id="KW-1185">Reference proteome</keyword>
<dbReference type="EMBL" id="KN847553">
    <property type="protein sequence ID" value="KIW01740.1"/>
    <property type="molecule type" value="Genomic_DNA"/>
</dbReference>
<dbReference type="Proteomes" id="UP000053259">
    <property type="component" value="Unassembled WGS sequence"/>
</dbReference>
<dbReference type="RefSeq" id="XP_016211609.1">
    <property type="nucleotide sequence ID" value="XM_016360623.1"/>
</dbReference>
<accession>A0A0D2A5C4</accession>
<dbReference type="STRING" id="253628.A0A0D2A5C4"/>